<keyword evidence="1 7" id="KW-0645">Protease</keyword>
<dbReference type="InterPro" id="IPR009003">
    <property type="entry name" value="Peptidase_S1_PA"/>
</dbReference>
<dbReference type="SUPFAM" id="SSF50494">
    <property type="entry name" value="Trypsin-like serine proteases"/>
    <property type="match status" value="3"/>
</dbReference>
<dbReference type="Proteomes" id="UP000551758">
    <property type="component" value="Unassembled WGS sequence"/>
</dbReference>
<dbReference type="EMBL" id="JACDTQ010000812">
    <property type="protein sequence ID" value="KAF5925778.1"/>
    <property type="molecule type" value="Genomic_DNA"/>
</dbReference>
<feature type="region of interest" description="Disordered" evidence="8">
    <location>
        <begin position="422"/>
        <end position="474"/>
    </location>
</feature>
<dbReference type="InterPro" id="IPR018114">
    <property type="entry name" value="TRYPSIN_HIS"/>
</dbReference>
<keyword evidence="3 7" id="KW-0378">Hydrolase</keyword>
<feature type="region of interest" description="Disordered" evidence="8">
    <location>
        <begin position="352"/>
        <end position="373"/>
    </location>
</feature>
<dbReference type="GO" id="GO:0004252">
    <property type="term" value="F:serine-type endopeptidase activity"/>
    <property type="evidence" value="ECO:0007669"/>
    <property type="project" value="InterPro"/>
</dbReference>
<keyword evidence="4 7" id="KW-0720">Serine protease</keyword>
<dbReference type="Pfam" id="PF00089">
    <property type="entry name" value="Trypsin"/>
    <property type="match status" value="3"/>
</dbReference>
<reference evidence="10 11" key="1">
    <citation type="journal article" date="2020" name="Mol. Biol. Evol.">
        <title>Interspecific Gene Flow and the Evolution of Specialization in Black and White Rhinoceros.</title>
        <authorList>
            <person name="Moodley Y."/>
            <person name="Westbury M.V."/>
            <person name="Russo I.M."/>
            <person name="Gopalakrishnan S."/>
            <person name="Rakotoarivelo A."/>
            <person name="Olsen R.A."/>
            <person name="Prost S."/>
            <person name="Tunstall T."/>
            <person name="Ryder O.A."/>
            <person name="Dalen L."/>
            <person name="Bruford M.W."/>
        </authorList>
    </citation>
    <scope>NUCLEOTIDE SEQUENCE [LARGE SCALE GENOMIC DNA]</scope>
    <source>
        <strain evidence="10">SBR-YM</strain>
        <tissue evidence="10">Skin</tissue>
    </source>
</reference>
<evidence type="ECO:0000256" key="2">
    <source>
        <dbReference type="ARBA" id="ARBA00022729"/>
    </source>
</evidence>
<evidence type="ECO:0000256" key="3">
    <source>
        <dbReference type="ARBA" id="ARBA00022801"/>
    </source>
</evidence>
<dbReference type="GO" id="GO:0005737">
    <property type="term" value="C:cytoplasm"/>
    <property type="evidence" value="ECO:0007669"/>
    <property type="project" value="TreeGrafter"/>
</dbReference>
<dbReference type="SMART" id="SM00020">
    <property type="entry name" value="Tryp_SPc"/>
    <property type="match status" value="2"/>
</dbReference>
<organism evidence="10 11">
    <name type="scientific">Diceros bicornis minor</name>
    <name type="common">South-central black rhinoceros</name>
    <dbReference type="NCBI Taxonomy" id="77932"/>
    <lineage>
        <taxon>Eukaryota</taxon>
        <taxon>Metazoa</taxon>
        <taxon>Chordata</taxon>
        <taxon>Craniata</taxon>
        <taxon>Vertebrata</taxon>
        <taxon>Euteleostomi</taxon>
        <taxon>Mammalia</taxon>
        <taxon>Eutheria</taxon>
        <taxon>Laurasiatheria</taxon>
        <taxon>Perissodactyla</taxon>
        <taxon>Rhinocerotidae</taxon>
        <taxon>Diceros</taxon>
    </lineage>
</organism>
<accession>A0A7J7FD05</accession>
<dbReference type="InterPro" id="IPR043504">
    <property type="entry name" value="Peptidase_S1_PA_chymotrypsin"/>
</dbReference>
<dbReference type="GO" id="GO:0006508">
    <property type="term" value="P:proteolysis"/>
    <property type="evidence" value="ECO:0007669"/>
    <property type="project" value="UniProtKB-KW"/>
</dbReference>
<evidence type="ECO:0000256" key="5">
    <source>
        <dbReference type="ARBA" id="ARBA00023145"/>
    </source>
</evidence>
<dbReference type="PROSITE" id="PS00135">
    <property type="entry name" value="TRYPSIN_SER"/>
    <property type="match status" value="2"/>
</dbReference>
<feature type="compositionally biased region" description="Basic and acidic residues" evidence="8">
    <location>
        <begin position="433"/>
        <end position="448"/>
    </location>
</feature>
<keyword evidence="11" id="KW-1185">Reference proteome</keyword>
<dbReference type="Gene3D" id="2.40.10.10">
    <property type="entry name" value="Trypsin-like serine proteases"/>
    <property type="match status" value="4"/>
</dbReference>
<keyword evidence="5" id="KW-0865">Zymogen</keyword>
<dbReference type="InterPro" id="IPR033116">
    <property type="entry name" value="TRYPSIN_SER"/>
</dbReference>
<evidence type="ECO:0000256" key="4">
    <source>
        <dbReference type="ARBA" id="ARBA00022825"/>
    </source>
</evidence>
<evidence type="ECO:0000256" key="1">
    <source>
        <dbReference type="ARBA" id="ARBA00022670"/>
    </source>
</evidence>
<protein>
    <recommendedName>
        <fullName evidence="9">Peptidase S1 domain-containing protein</fullName>
    </recommendedName>
</protein>
<dbReference type="PANTHER" id="PTHR24271">
    <property type="entry name" value="KALLIKREIN-RELATED"/>
    <property type="match status" value="1"/>
</dbReference>
<dbReference type="PROSITE" id="PS00134">
    <property type="entry name" value="TRYPSIN_HIS"/>
    <property type="match status" value="1"/>
</dbReference>
<keyword evidence="2" id="KW-0732">Signal</keyword>
<dbReference type="FunFam" id="2.40.10.10:FF:000014">
    <property type="entry name" value="Complement factor D"/>
    <property type="match status" value="1"/>
</dbReference>
<evidence type="ECO:0000259" key="9">
    <source>
        <dbReference type="PROSITE" id="PS50240"/>
    </source>
</evidence>
<dbReference type="AlphaFoldDB" id="A0A7J7FD05"/>
<dbReference type="CDD" id="cd00190">
    <property type="entry name" value="Tryp_SPc"/>
    <property type="match status" value="1"/>
</dbReference>
<dbReference type="InterPro" id="IPR001254">
    <property type="entry name" value="Trypsin_dom"/>
</dbReference>
<evidence type="ECO:0000256" key="6">
    <source>
        <dbReference type="ARBA" id="ARBA00023157"/>
    </source>
</evidence>
<dbReference type="InterPro" id="IPR001314">
    <property type="entry name" value="Peptidase_S1A"/>
</dbReference>
<evidence type="ECO:0000256" key="7">
    <source>
        <dbReference type="RuleBase" id="RU363034"/>
    </source>
</evidence>
<name>A0A7J7FD05_DICBM</name>
<gene>
    <name evidence="10" type="ORF">HPG69_002228</name>
</gene>
<keyword evidence="6" id="KW-1015">Disulfide bond</keyword>
<comment type="caution">
    <text evidence="10">The sequence shown here is derived from an EMBL/GenBank/DDBJ whole genome shotgun (WGS) entry which is preliminary data.</text>
</comment>
<dbReference type="PROSITE" id="PS50240">
    <property type="entry name" value="TRYPSIN_DOM"/>
    <property type="match status" value="2"/>
</dbReference>
<feature type="domain" description="Peptidase S1" evidence="9">
    <location>
        <begin position="1"/>
        <end position="297"/>
    </location>
</feature>
<proteinExistence type="predicted"/>
<evidence type="ECO:0000313" key="10">
    <source>
        <dbReference type="EMBL" id="KAF5925778.1"/>
    </source>
</evidence>
<sequence>MAFVQFLANERQYRCGGVLVRKDFVLTAAHCWGSSIDVTLGAHNIQEQEKTQQAIPVSKAIRHQDYNSKNFSNDIMLLKLAREANQTTEVRPLSLPRGKAQVRPGQVCSVAGWGQVYQKGPYSDTLQEVELTIQKDQECESHLRNYYNSTIQLCAGDPKEKKSSFKGDSGGPLLCKSVIQGIVSYGRSDGGDQMEQRGLPALPALHGICTFLQQQRRQEQMWRVPGMRQLCADSSSLKMSVVLGAHNIKKMENSQQVIPVLKAFPHKDYNNNSKFSNIILLKLRNKAQLNWAVKTIAPPQSQDRVRPGQVCSMVAWGSLERGFQGPSHVLTTWPTALSPSEKRNLKLSALDKKHNETLQTSGTRLRPRPLPESPSFSLCFRGHHGGREAKPHSSPYMALVQFLVNERKNRCGGILLQRDFLNQCHPGGPQHPRPGEDPPGHPSGEKGQADCSCEAPQPAQGQGPGEARTGVQCGRLGESLNGPFSTTLHQAELTLQQWASQVFEGDPRKMKTSFKGDSGGPLVCNNVIQGIFSYGQSNETLLGFYMKVSHFLPWIKRTMKRL</sequence>
<dbReference type="PRINTS" id="PR00722">
    <property type="entry name" value="CHYMOTRYPSIN"/>
</dbReference>
<feature type="domain" description="Peptidase S1" evidence="9">
    <location>
        <begin position="344"/>
        <end position="560"/>
    </location>
</feature>
<dbReference type="PANTHER" id="PTHR24271:SF81">
    <property type="entry name" value="GRANZYME B"/>
    <property type="match status" value="1"/>
</dbReference>
<evidence type="ECO:0000313" key="11">
    <source>
        <dbReference type="Proteomes" id="UP000551758"/>
    </source>
</evidence>
<evidence type="ECO:0000256" key="8">
    <source>
        <dbReference type="SAM" id="MobiDB-lite"/>
    </source>
</evidence>